<name>A0A6A4NNK0_LUPAL</name>
<evidence type="ECO:0000313" key="2">
    <source>
        <dbReference type="Proteomes" id="UP000447434"/>
    </source>
</evidence>
<dbReference type="EMBL" id="WOCE01000019">
    <property type="protein sequence ID" value="KAE9592285.1"/>
    <property type="molecule type" value="Genomic_DNA"/>
</dbReference>
<reference evidence="2" key="1">
    <citation type="journal article" date="2020" name="Nat. Commun.">
        <title>Genome sequence of the cluster root forming white lupin.</title>
        <authorList>
            <person name="Hufnagel B."/>
            <person name="Marques A."/>
            <person name="Soriano A."/>
            <person name="Marques L."/>
            <person name="Divol F."/>
            <person name="Doumas P."/>
            <person name="Sallet E."/>
            <person name="Mancinotti D."/>
            <person name="Carrere S."/>
            <person name="Marande W."/>
            <person name="Arribat S."/>
            <person name="Keller J."/>
            <person name="Huneau C."/>
            <person name="Blein T."/>
            <person name="Aime D."/>
            <person name="Laguerre M."/>
            <person name="Taylor J."/>
            <person name="Schubert V."/>
            <person name="Nelson M."/>
            <person name="Geu-Flores F."/>
            <person name="Crespi M."/>
            <person name="Gallardo-Guerrero K."/>
            <person name="Delaux P.-M."/>
            <person name="Salse J."/>
            <person name="Berges H."/>
            <person name="Guyot R."/>
            <person name="Gouzy J."/>
            <person name="Peret B."/>
        </authorList>
    </citation>
    <scope>NUCLEOTIDE SEQUENCE [LARGE SCALE GENOMIC DNA]</scope>
    <source>
        <strain evidence="2">cv. Amiga</strain>
    </source>
</reference>
<sequence>MTVLKSSYKPYWNVRICLKYCLTLAGKLVFECSFITRQLCQTIRILQEL</sequence>
<proteinExistence type="predicted"/>
<evidence type="ECO:0000313" key="1">
    <source>
        <dbReference type="EMBL" id="KAE9592285.1"/>
    </source>
</evidence>
<dbReference type="Proteomes" id="UP000447434">
    <property type="component" value="Chromosome 19"/>
</dbReference>
<protein>
    <submittedName>
        <fullName evidence="1">Uncharacterized protein</fullName>
    </submittedName>
</protein>
<comment type="caution">
    <text evidence="1">The sequence shown here is derived from an EMBL/GenBank/DDBJ whole genome shotgun (WGS) entry which is preliminary data.</text>
</comment>
<organism evidence="1 2">
    <name type="scientific">Lupinus albus</name>
    <name type="common">White lupine</name>
    <name type="synonym">Lupinus termis</name>
    <dbReference type="NCBI Taxonomy" id="3870"/>
    <lineage>
        <taxon>Eukaryota</taxon>
        <taxon>Viridiplantae</taxon>
        <taxon>Streptophyta</taxon>
        <taxon>Embryophyta</taxon>
        <taxon>Tracheophyta</taxon>
        <taxon>Spermatophyta</taxon>
        <taxon>Magnoliopsida</taxon>
        <taxon>eudicotyledons</taxon>
        <taxon>Gunneridae</taxon>
        <taxon>Pentapetalae</taxon>
        <taxon>rosids</taxon>
        <taxon>fabids</taxon>
        <taxon>Fabales</taxon>
        <taxon>Fabaceae</taxon>
        <taxon>Papilionoideae</taxon>
        <taxon>50 kb inversion clade</taxon>
        <taxon>genistoids sensu lato</taxon>
        <taxon>core genistoids</taxon>
        <taxon>Genisteae</taxon>
        <taxon>Lupinus</taxon>
    </lineage>
</organism>
<accession>A0A6A4NNK0</accession>
<dbReference type="AlphaFoldDB" id="A0A6A4NNK0"/>
<gene>
    <name evidence="1" type="ORF">Lalb_Chr19g0127661</name>
</gene>
<keyword evidence="2" id="KW-1185">Reference proteome</keyword>